<evidence type="ECO:0000313" key="13">
    <source>
        <dbReference type="Proteomes" id="UP000184383"/>
    </source>
</evidence>
<keyword evidence="13" id="KW-1185">Reference proteome</keyword>
<dbReference type="FunFam" id="3.40.800.20:FF:000001">
    <property type="entry name" value="Histone deacetylase"/>
    <property type="match status" value="1"/>
</dbReference>
<feature type="compositionally biased region" description="Basic and acidic residues" evidence="10">
    <location>
        <begin position="421"/>
        <end position="440"/>
    </location>
</feature>
<dbReference type="AlphaFoldDB" id="A0A1L9RKW1"/>
<dbReference type="PANTHER" id="PTHR10625:SF10">
    <property type="entry name" value="HISTONE DEACETYLASE HDAC1"/>
    <property type="match status" value="1"/>
</dbReference>
<evidence type="ECO:0000256" key="1">
    <source>
        <dbReference type="ARBA" id="ARBA00004123"/>
    </source>
</evidence>
<keyword evidence="5" id="KW-0156">Chromatin regulator</keyword>
<keyword evidence="8" id="KW-0539">Nucleus</keyword>
<dbReference type="VEuPathDB" id="FungiDB:ASPWEDRAFT_110946"/>
<dbReference type="Proteomes" id="UP000184383">
    <property type="component" value="Unassembled WGS sequence"/>
</dbReference>
<dbReference type="GO" id="GO:0141221">
    <property type="term" value="F:histone deacetylase activity, hydrolytic mechanism"/>
    <property type="evidence" value="ECO:0007669"/>
    <property type="project" value="UniProtKB-EC"/>
</dbReference>
<dbReference type="PRINTS" id="PR01271">
    <property type="entry name" value="HISDACETLASE"/>
</dbReference>
<evidence type="ECO:0000313" key="12">
    <source>
        <dbReference type="EMBL" id="OJJ35478.1"/>
    </source>
</evidence>
<evidence type="ECO:0000259" key="11">
    <source>
        <dbReference type="Pfam" id="PF00850"/>
    </source>
</evidence>
<dbReference type="InterPro" id="IPR003084">
    <property type="entry name" value="HDAC_I/II"/>
</dbReference>
<feature type="compositionally biased region" description="Basic and acidic residues" evidence="10">
    <location>
        <begin position="685"/>
        <end position="697"/>
    </location>
</feature>
<accession>A0A1L9RKW1</accession>
<reference evidence="13" key="1">
    <citation type="journal article" date="2017" name="Genome Biol.">
        <title>Comparative genomics reveals high biological diversity and specific adaptations in the industrially and medically important fungal genus Aspergillus.</title>
        <authorList>
            <person name="de Vries R.P."/>
            <person name="Riley R."/>
            <person name="Wiebenga A."/>
            <person name="Aguilar-Osorio G."/>
            <person name="Amillis S."/>
            <person name="Uchima C.A."/>
            <person name="Anderluh G."/>
            <person name="Asadollahi M."/>
            <person name="Askin M."/>
            <person name="Barry K."/>
            <person name="Battaglia E."/>
            <person name="Bayram O."/>
            <person name="Benocci T."/>
            <person name="Braus-Stromeyer S.A."/>
            <person name="Caldana C."/>
            <person name="Canovas D."/>
            <person name="Cerqueira G.C."/>
            <person name="Chen F."/>
            <person name="Chen W."/>
            <person name="Choi C."/>
            <person name="Clum A."/>
            <person name="Dos Santos R.A."/>
            <person name="Damasio A.R."/>
            <person name="Diallinas G."/>
            <person name="Emri T."/>
            <person name="Fekete E."/>
            <person name="Flipphi M."/>
            <person name="Freyberg S."/>
            <person name="Gallo A."/>
            <person name="Gournas C."/>
            <person name="Habgood R."/>
            <person name="Hainaut M."/>
            <person name="Harispe M.L."/>
            <person name="Henrissat B."/>
            <person name="Hilden K.S."/>
            <person name="Hope R."/>
            <person name="Hossain A."/>
            <person name="Karabika E."/>
            <person name="Karaffa L."/>
            <person name="Karanyi Z."/>
            <person name="Krasevec N."/>
            <person name="Kuo A."/>
            <person name="Kusch H."/>
            <person name="LaButti K."/>
            <person name="Lagendijk E.L."/>
            <person name="Lapidus A."/>
            <person name="Levasseur A."/>
            <person name="Lindquist E."/>
            <person name="Lipzen A."/>
            <person name="Logrieco A.F."/>
            <person name="MacCabe A."/>
            <person name="Maekelae M.R."/>
            <person name="Malavazi I."/>
            <person name="Melin P."/>
            <person name="Meyer V."/>
            <person name="Mielnichuk N."/>
            <person name="Miskei M."/>
            <person name="Molnar A.P."/>
            <person name="Mule G."/>
            <person name="Ngan C.Y."/>
            <person name="Orejas M."/>
            <person name="Orosz E."/>
            <person name="Ouedraogo J.P."/>
            <person name="Overkamp K.M."/>
            <person name="Park H.-S."/>
            <person name="Perrone G."/>
            <person name="Piumi F."/>
            <person name="Punt P.J."/>
            <person name="Ram A.F."/>
            <person name="Ramon A."/>
            <person name="Rauscher S."/>
            <person name="Record E."/>
            <person name="Riano-Pachon D.M."/>
            <person name="Robert V."/>
            <person name="Roehrig J."/>
            <person name="Ruller R."/>
            <person name="Salamov A."/>
            <person name="Salih N.S."/>
            <person name="Samson R.A."/>
            <person name="Sandor E."/>
            <person name="Sanguinetti M."/>
            <person name="Schuetze T."/>
            <person name="Sepcic K."/>
            <person name="Shelest E."/>
            <person name="Sherlock G."/>
            <person name="Sophianopoulou V."/>
            <person name="Squina F.M."/>
            <person name="Sun H."/>
            <person name="Susca A."/>
            <person name="Todd R.B."/>
            <person name="Tsang A."/>
            <person name="Unkles S.E."/>
            <person name="van de Wiele N."/>
            <person name="van Rossen-Uffink D."/>
            <person name="Oliveira J.V."/>
            <person name="Vesth T.C."/>
            <person name="Visser J."/>
            <person name="Yu J.-H."/>
            <person name="Zhou M."/>
            <person name="Andersen M.R."/>
            <person name="Archer D.B."/>
            <person name="Baker S.E."/>
            <person name="Benoit I."/>
            <person name="Brakhage A.A."/>
            <person name="Braus G.H."/>
            <person name="Fischer R."/>
            <person name="Frisvad J.C."/>
            <person name="Goldman G.H."/>
            <person name="Houbraken J."/>
            <person name="Oakley B."/>
            <person name="Pocsi I."/>
            <person name="Scazzocchio C."/>
            <person name="Seiboth B."/>
            <person name="vanKuyk P.A."/>
            <person name="Wortman J."/>
            <person name="Dyer P.S."/>
            <person name="Grigoriev I.V."/>
        </authorList>
    </citation>
    <scope>NUCLEOTIDE SEQUENCE [LARGE SCALE GENOMIC DNA]</scope>
    <source>
        <strain evidence="13">DTO 134E9</strain>
    </source>
</reference>
<dbReference type="InterPro" id="IPR023696">
    <property type="entry name" value="Ureohydrolase_dom_sf"/>
</dbReference>
<keyword evidence="7" id="KW-0804">Transcription</keyword>
<dbReference type="GO" id="GO:0033698">
    <property type="term" value="C:Rpd3L complex"/>
    <property type="evidence" value="ECO:0007669"/>
    <property type="project" value="UniProtKB-ARBA"/>
</dbReference>
<feature type="compositionally biased region" description="Low complexity" evidence="10">
    <location>
        <begin position="518"/>
        <end position="540"/>
    </location>
</feature>
<name>A0A1L9RKW1_ASPWE</name>
<sequence>MTSSFAPLDPISVNGSADRNKKVAYFYDSDVGNYAYVSGHPMKPHRIRMTHSLVMNYGLYKSMEIYRAKPASKYEMTQFHTDEYIDFLSKVTPDNMDSFAKEQSKYNVGDDCPVFDGLFEFCGISAGGSMEGAARLNRNKCDIAVNWAGGLHHAKKSEASGFCYVNDIVLGILELLRFKQRVLYVDIDVHHGDGVEEAFYTTDRVMTVSFHKYGEYFPGTGELRDIGVGQGKHYAVNFPLRDGIDDISYKSIFEPVIKSVMEWYRPEAVVLQCGGDSLSGDRLGCFNLSMRGHANCVNFMKSFNLPTLILGGGGYTMRNVARTWAFETGILVGDGLGPELPYNDYYEYFAPDYELDVRPSNMDNANTKEYLDKIRTQVVENLKRTAFAPSVQMTDVPRDPLVGGMDDEADAILDDLDEDENKDKRFTQRRFDQYVEKPGELSDSEDEDENAANGVRRQPNAIRRRNEANHRNLGVDSGLDSGIATPRDESSIADEEMDTTADAKMGEAPEAEAEERLSPSAAEPPSRAEEASAAEPSEMAVDGQEQGASAPISRQTSPKVQDEDTTMEDAGAPEPQPEEPEEPAPAPEKKAQSEPQEGESKPADETPQPDKTATEPSFPSKAKSPSKETSGVGPAETAGATEGTEPTKTTETGESQAAETTEKAPEAPEAPQTTEAARDTQATEAPKDESAPVKAEQETSEESNSKQQPEEPAKNEE</sequence>
<dbReference type="InterPro" id="IPR000286">
    <property type="entry name" value="HDACs"/>
</dbReference>
<proteinExistence type="inferred from homology"/>
<dbReference type="OrthoDB" id="1918432at2759"/>
<organism evidence="12 13">
    <name type="scientific">Aspergillus wentii DTO 134E9</name>
    <dbReference type="NCBI Taxonomy" id="1073089"/>
    <lineage>
        <taxon>Eukaryota</taxon>
        <taxon>Fungi</taxon>
        <taxon>Dikarya</taxon>
        <taxon>Ascomycota</taxon>
        <taxon>Pezizomycotina</taxon>
        <taxon>Eurotiomycetes</taxon>
        <taxon>Eurotiomycetidae</taxon>
        <taxon>Eurotiales</taxon>
        <taxon>Aspergillaceae</taxon>
        <taxon>Aspergillus</taxon>
        <taxon>Aspergillus subgen. Cremei</taxon>
    </lineage>
</organism>
<dbReference type="CDD" id="cd10004">
    <property type="entry name" value="RPD3-like"/>
    <property type="match status" value="1"/>
</dbReference>
<dbReference type="EC" id="3.5.1.98" evidence="2"/>
<feature type="compositionally biased region" description="Basic and acidic residues" evidence="10">
    <location>
        <begin position="708"/>
        <end position="717"/>
    </location>
</feature>
<dbReference type="PRINTS" id="PR01270">
    <property type="entry name" value="HDASUPER"/>
</dbReference>
<evidence type="ECO:0000256" key="8">
    <source>
        <dbReference type="ARBA" id="ARBA00023242"/>
    </source>
</evidence>
<dbReference type="GeneID" id="63744062"/>
<dbReference type="GO" id="GO:0070210">
    <property type="term" value="C:Rpd3L-Expanded complex"/>
    <property type="evidence" value="ECO:0007669"/>
    <property type="project" value="TreeGrafter"/>
</dbReference>
<feature type="domain" description="Histone deacetylase" evidence="11">
    <location>
        <begin position="40"/>
        <end position="328"/>
    </location>
</feature>
<protein>
    <recommendedName>
        <fullName evidence="2">histone deacetylase</fullName>
        <ecNumber evidence="2">3.5.1.98</ecNumber>
    </recommendedName>
</protein>
<keyword evidence="6" id="KW-0805">Transcription regulation</keyword>
<evidence type="ECO:0000256" key="4">
    <source>
        <dbReference type="ARBA" id="ARBA00022801"/>
    </source>
</evidence>
<dbReference type="EMBL" id="KV878212">
    <property type="protein sequence ID" value="OJJ35478.1"/>
    <property type="molecule type" value="Genomic_DNA"/>
</dbReference>
<dbReference type="InterPro" id="IPR037138">
    <property type="entry name" value="His_deacetylse_dom_sf"/>
</dbReference>
<dbReference type="STRING" id="1073089.A0A1L9RKW1"/>
<evidence type="ECO:0000256" key="3">
    <source>
        <dbReference type="ARBA" id="ARBA00022491"/>
    </source>
</evidence>
<dbReference type="PANTHER" id="PTHR10625">
    <property type="entry name" value="HISTONE DEACETYLASE HDAC1-RELATED"/>
    <property type="match status" value="1"/>
</dbReference>
<keyword evidence="4" id="KW-0378">Hydrolase</keyword>
<evidence type="ECO:0000256" key="7">
    <source>
        <dbReference type="ARBA" id="ARBA00023163"/>
    </source>
</evidence>
<dbReference type="Gene3D" id="3.40.800.20">
    <property type="entry name" value="Histone deacetylase domain"/>
    <property type="match status" value="1"/>
</dbReference>
<feature type="region of interest" description="Disordered" evidence="10">
    <location>
        <begin position="414"/>
        <end position="717"/>
    </location>
</feature>
<dbReference type="GO" id="GO:0032221">
    <property type="term" value="C:Rpd3S complex"/>
    <property type="evidence" value="ECO:0007669"/>
    <property type="project" value="UniProtKB-ARBA"/>
</dbReference>
<evidence type="ECO:0000256" key="9">
    <source>
        <dbReference type="ARBA" id="ARBA00061569"/>
    </source>
</evidence>
<dbReference type="RefSeq" id="XP_040689154.1">
    <property type="nucleotide sequence ID" value="XM_040828214.1"/>
</dbReference>
<feature type="compositionally biased region" description="Low complexity" evidence="10">
    <location>
        <begin position="631"/>
        <end position="659"/>
    </location>
</feature>
<dbReference type="GO" id="GO:0031507">
    <property type="term" value="P:heterochromatin formation"/>
    <property type="evidence" value="ECO:0007669"/>
    <property type="project" value="TreeGrafter"/>
</dbReference>
<dbReference type="SUPFAM" id="SSF52768">
    <property type="entry name" value="Arginase/deacetylase"/>
    <property type="match status" value="1"/>
</dbReference>
<dbReference type="Pfam" id="PF00850">
    <property type="entry name" value="Hist_deacetyl"/>
    <property type="match status" value="1"/>
</dbReference>
<dbReference type="InterPro" id="IPR023801">
    <property type="entry name" value="His_deacetylse_dom"/>
</dbReference>
<comment type="subcellular location">
    <subcellularLocation>
        <location evidence="1">Nucleus</location>
    </subcellularLocation>
</comment>
<evidence type="ECO:0000256" key="5">
    <source>
        <dbReference type="ARBA" id="ARBA00022853"/>
    </source>
</evidence>
<keyword evidence="3" id="KW-0678">Repressor</keyword>
<evidence type="ECO:0000256" key="6">
    <source>
        <dbReference type="ARBA" id="ARBA00023015"/>
    </source>
</evidence>
<feature type="compositionally biased region" description="Basic and acidic residues" evidence="10">
    <location>
        <begin position="587"/>
        <end position="604"/>
    </location>
</feature>
<evidence type="ECO:0000256" key="10">
    <source>
        <dbReference type="SAM" id="MobiDB-lite"/>
    </source>
</evidence>
<comment type="similarity">
    <text evidence="9">Belongs to the histone deacetylase family. HD Type 1 subfamily.</text>
</comment>
<evidence type="ECO:0000256" key="2">
    <source>
        <dbReference type="ARBA" id="ARBA00012111"/>
    </source>
</evidence>
<gene>
    <name evidence="12" type="ORF">ASPWEDRAFT_110946</name>
</gene>